<keyword evidence="6" id="KW-0227">DNA damage</keyword>
<dbReference type="EMBL" id="WVUD01000004">
    <property type="protein sequence ID" value="MYL82378.1"/>
    <property type="molecule type" value="Genomic_DNA"/>
</dbReference>
<dbReference type="GO" id="GO:0006281">
    <property type="term" value="P:DNA repair"/>
    <property type="evidence" value="ECO:0007669"/>
    <property type="project" value="UniProtKB-KW"/>
</dbReference>
<comment type="similarity">
    <text evidence="2">Belongs to the MGMT family.</text>
</comment>
<keyword evidence="5 10" id="KW-0808">Transferase</keyword>
<evidence type="ECO:0000256" key="8">
    <source>
        <dbReference type="ARBA" id="ARBA00049348"/>
    </source>
</evidence>
<evidence type="ECO:0000256" key="5">
    <source>
        <dbReference type="ARBA" id="ARBA00022679"/>
    </source>
</evidence>
<dbReference type="PANTHER" id="PTHR10815">
    <property type="entry name" value="METHYLATED-DNA--PROTEIN-CYSTEINE METHYLTRANSFERASE"/>
    <property type="match status" value="1"/>
</dbReference>
<dbReference type="AlphaFoldDB" id="A0A7C9J7S3"/>
<sequence>MSIFTETCLAGPLALEIVWNDAAVTGLKLTWAEGRHREIRTPAGEAVQAALEAYVAGQGCTWPQLPYAWDGVTDFSRQVLTELAAVPAGQKVSYGWLAAKVGRPKAARAVGRVMAGNRFPLLYPCHRVVGTSGALTGFGPGIDMKQYLLQLEGTV</sequence>
<dbReference type="InterPro" id="IPR036217">
    <property type="entry name" value="MethylDNA_cys_MeTrfase_DNAb"/>
</dbReference>
<dbReference type="CDD" id="cd06445">
    <property type="entry name" value="ATase"/>
    <property type="match status" value="1"/>
</dbReference>
<dbReference type="InterPro" id="IPR014048">
    <property type="entry name" value="MethylDNA_cys_MeTrfase_DNA-bd"/>
</dbReference>
<proteinExistence type="inferred from homology"/>
<dbReference type="EC" id="2.1.1.63" evidence="3"/>
<keyword evidence="7" id="KW-0234">DNA repair</keyword>
<dbReference type="Pfam" id="PF01035">
    <property type="entry name" value="DNA_binding_1"/>
    <property type="match status" value="1"/>
</dbReference>
<dbReference type="OrthoDB" id="9802228at2"/>
<accession>A0A7C9J7S3</accession>
<gene>
    <name evidence="10" type="ORF">GTA51_04395</name>
</gene>
<dbReference type="Proteomes" id="UP000482487">
    <property type="component" value="Unassembled WGS sequence"/>
</dbReference>
<evidence type="ECO:0000256" key="6">
    <source>
        <dbReference type="ARBA" id="ARBA00022763"/>
    </source>
</evidence>
<evidence type="ECO:0000256" key="7">
    <source>
        <dbReference type="ARBA" id="ARBA00023204"/>
    </source>
</evidence>
<dbReference type="NCBIfam" id="TIGR00589">
    <property type="entry name" value="ogt"/>
    <property type="match status" value="1"/>
</dbReference>
<dbReference type="Gene3D" id="1.10.10.10">
    <property type="entry name" value="Winged helix-like DNA-binding domain superfamily/Winged helix DNA-binding domain"/>
    <property type="match status" value="1"/>
</dbReference>
<comment type="catalytic activity">
    <reaction evidence="8">
        <text>a 6-O-methyl-2'-deoxyguanosine in DNA + L-cysteinyl-[protein] = S-methyl-L-cysteinyl-[protein] + a 2'-deoxyguanosine in DNA</text>
        <dbReference type="Rhea" id="RHEA:24000"/>
        <dbReference type="Rhea" id="RHEA-COMP:10131"/>
        <dbReference type="Rhea" id="RHEA-COMP:10132"/>
        <dbReference type="Rhea" id="RHEA-COMP:11367"/>
        <dbReference type="Rhea" id="RHEA-COMP:11368"/>
        <dbReference type="ChEBI" id="CHEBI:29950"/>
        <dbReference type="ChEBI" id="CHEBI:82612"/>
        <dbReference type="ChEBI" id="CHEBI:85445"/>
        <dbReference type="ChEBI" id="CHEBI:85448"/>
        <dbReference type="EC" id="2.1.1.63"/>
    </reaction>
</comment>
<organism evidence="10 11">
    <name type="scientific">Solidesulfovibrio aerotolerans</name>
    <dbReference type="NCBI Taxonomy" id="295255"/>
    <lineage>
        <taxon>Bacteria</taxon>
        <taxon>Pseudomonadati</taxon>
        <taxon>Thermodesulfobacteriota</taxon>
        <taxon>Desulfovibrionia</taxon>
        <taxon>Desulfovibrionales</taxon>
        <taxon>Desulfovibrionaceae</taxon>
        <taxon>Solidesulfovibrio</taxon>
    </lineage>
</organism>
<dbReference type="GO" id="GO:0032259">
    <property type="term" value="P:methylation"/>
    <property type="evidence" value="ECO:0007669"/>
    <property type="project" value="UniProtKB-KW"/>
</dbReference>
<evidence type="ECO:0000259" key="9">
    <source>
        <dbReference type="Pfam" id="PF01035"/>
    </source>
</evidence>
<protein>
    <recommendedName>
        <fullName evidence="3">methylated-DNA--[protein]-cysteine S-methyltransferase</fullName>
        <ecNumber evidence="3">2.1.1.63</ecNumber>
    </recommendedName>
</protein>
<dbReference type="SUPFAM" id="SSF46767">
    <property type="entry name" value="Methylated DNA-protein cysteine methyltransferase, C-terminal domain"/>
    <property type="match status" value="1"/>
</dbReference>
<comment type="caution">
    <text evidence="10">The sequence shown here is derived from an EMBL/GenBank/DDBJ whole genome shotgun (WGS) entry which is preliminary data.</text>
</comment>
<reference evidence="10 11" key="1">
    <citation type="submission" date="2020-01" db="EMBL/GenBank/DDBJ databases">
        <title>Genome sequence of Desulfovibrio aerotolerans DSM 16695(T).</title>
        <authorList>
            <person name="Karnachuk O."/>
            <person name="Avakyan M."/>
            <person name="Mardanov A."/>
            <person name="Kadnikov V."/>
            <person name="Ravin N."/>
        </authorList>
    </citation>
    <scope>NUCLEOTIDE SEQUENCE [LARGE SCALE GENOMIC DNA]</scope>
    <source>
        <strain evidence="10 11">DSM 16695</strain>
    </source>
</reference>
<keyword evidence="11" id="KW-1185">Reference proteome</keyword>
<comment type="catalytic activity">
    <reaction evidence="1">
        <text>a 4-O-methyl-thymidine in DNA + L-cysteinyl-[protein] = a thymidine in DNA + S-methyl-L-cysteinyl-[protein]</text>
        <dbReference type="Rhea" id="RHEA:53428"/>
        <dbReference type="Rhea" id="RHEA-COMP:10131"/>
        <dbReference type="Rhea" id="RHEA-COMP:10132"/>
        <dbReference type="Rhea" id="RHEA-COMP:13555"/>
        <dbReference type="Rhea" id="RHEA-COMP:13556"/>
        <dbReference type="ChEBI" id="CHEBI:29950"/>
        <dbReference type="ChEBI" id="CHEBI:82612"/>
        <dbReference type="ChEBI" id="CHEBI:137386"/>
        <dbReference type="ChEBI" id="CHEBI:137387"/>
        <dbReference type="EC" id="2.1.1.63"/>
    </reaction>
</comment>
<feature type="domain" description="Methylated-DNA-[protein]-cysteine S-methyltransferase DNA binding" evidence="9">
    <location>
        <begin position="74"/>
        <end position="153"/>
    </location>
</feature>
<evidence type="ECO:0000256" key="1">
    <source>
        <dbReference type="ARBA" id="ARBA00001286"/>
    </source>
</evidence>
<dbReference type="RefSeq" id="WP_160959020.1">
    <property type="nucleotide sequence ID" value="NZ_WVUD01000004.1"/>
</dbReference>
<evidence type="ECO:0000256" key="4">
    <source>
        <dbReference type="ARBA" id="ARBA00022603"/>
    </source>
</evidence>
<dbReference type="InterPro" id="IPR036388">
    <property type="entry name" value="WH-like_DNA-bd_sf"/>
</dbReference>
<dbReference type="FunFam" id="1.10.10.10:FF:000214">
    <property type="entry name" value="Methylated-DNA--protein-cysteine methyltransferase"/>
    <property type="match status" value="1"/>
</dbReference>
<evidence type="ECO:0000256" key="2">
    <source>
        <dbReference type="ARBA" id="ARBA00008711"/>
    </source>
</evidence>
<evidence type="ECO:0000256" key="3">
    <source>
        <dbReference type="ARBA" id="ARBA00011918"/>
    </source>
</evidence>
<evidence type="ECO:0000313" key="10">
    <source>
        <dbReference type="EMBL" id="MYL82378.1"/>
    </source>
</evidence>
<evidence type="ECO:0000313" key="11">
    <source>
        <dbReference type="Proteomes" id="UP000482487"/>
    </source>
</evidence>
<name>A0A7C9J7S3_9BACT</name>
<keyword evidence="4 10" id="KW-0489">Methyltransferase</keyword>
<dbReference type="GO" id="GO:0003908">
    <property type="term" value="F:methylated-DNA-[protein]-cysteine S-methyltransferase activity"/>
    <property type="evidence" value="ECO:0007669"/>
    <property type="project" value="UniProtKB-EC"/>
</dbReference>
<dbReference type="PANTHER" id="PTHR10815:SF5">
    <property type="entry name" value="METHYLATED-DNA--PROTEIN-CYSTEINE METHYLTRANSFERASE"/>
    <property type="match status" value="1"/>
</dbReference>